<feature type="domain" description="Cation efflux protein cytoplasmic" evidence="11">
    <location>
        <begin position="220"/>
        <end position="292"/>
    </location>
</feature>
<keyword evidence="4 9" id="KW-0812">Transmembrane</keyword>
<evidence type="ECO:0000259" key="11">
    <source>
        <dbReference type="Pfam" id="PF16916"/>
    </source>
</evidence>
<dbReference type="EMBL" id="DSIY01000133">
    <property type="protein sequence ID" value="HEG90876.1"/>
    <property type="molecule type" value="Genomic_DNA"/>
</dbReference>
<keyword evidence="8 9" id="KW-0472">Membrane</keyword>
<dbReference type="PANTHER" id="PTHR11562">
    <property type="entry name" value="CATION EFFLUX PROTEIN/ ZINC TRANSPORTER"/>
    <property type="match status" value="1"/>
</dbReference>
<comment type="subcellular location">
    <subcellularLocation>
        <location evidence="1">Membrane</location>
        <topology evidence="1">Multi-pass membrane protein</topology>
    </subcellularLocation>
</comment>
<dbReference type="InterPro" id="IPR002524">
    <property type="entry name" value="Cation_efflux"/>
</dbReference>
<evidence type="ECO:0000256" key="1">
    <source>
        <dbReference type="ARBA" id="ARBA00004141"/>
    </source>
</evidence>
<dbReference type="InterPro" id="IPR027469">
    <property type="entry name" value="Cation_efflux_TMD_sf"/>
</dbReference>
<feature type="transmembrane region" description="Helical" evidence="9">
    <location>
        <begin position="122"/>
        <end position="142"/>
    </location>
</feature>
<evidence type="ECO:0000256" key="4">
    <source>
        <dbReference type="ARBA" id="ARBA00022692"/>
    </source>
</evidence>
<dbReference type="SUPFAM" id="SSF160240">
    <property type="entry name" value="Cation efflux protein cytoplasmic domain-like"/>
    <property type="match status" value="1"/>
</dbReference>
<keyword evidence="3" id="KW-0813">Transport</keyword>
<dbReference type="InterPro" id="IPR050681">
    <property type="entry name" value="CDF/SLC30A"/>
</dbReference>
<gene>
    <name evidence="12" type="ORF">ENP34_05480</name>
</gene>
<evidence type="ECO:0000256" key="8">
    <source>
        <dbReference type="ARBA" id="ARBA00023136"/>
    </source>
</evidence>
<dbReference type="NCBIfam" id="TIGR01297">
    <property type="entry name" value="CDF"/>
    <property type="match status" value="1"/>
</dbReference>
<feature type="domain" description="Cation efflux protein transmembrane" evidence="10">
    <location>
        <begin position="22"/>
        <end position="214"/>
    </location>
</feature>
<reference evidence="12" key="1">
    <citation type="journal article" date="2020" name="mSystems">
        <title>Genome- and Community-Level Interaction Insights into Carbon Utilization and Element Cycling Functions of Hydrothermarchaeota in Hydrothermal Sediment.</title>
        <authorList>
            <person name="Zhou Z."/>
            <person name="Liu Y."/>
            <person name="Xu W."/>
            <person name="Pan J."/>
            <person name="Luo Z.H."/>
            <person name="Li M."/>
        </authorList>
    </citation>
    <scope>NUCLEOTIDE SEQUENCE [LARGE SCALE GENOMIC DNA]</scope>
    <source>
        <strain evidence="12">SpSt-210</strain>
    </source>
</reference>
<dbReference type="Pfam" id="PF16916">
    <property type="entry name" value="ZT_dimer"/>
    <property type="match status" value="1"/>
</dbReference>
<keyword evidence="5" id="KW-0862">Zinc</keyword>
<keyword evidence="5" id="KW-0864">Zinc transport</keyword>
<comment type="caution">
    <text evidence="12">The sequence shown here is derived from an EMBL/GenBank/DDBJ whole genome shotgun (WGS) entry which is preliminary data.</text>
</comment>
<dbReference type="InterPro" id="IPR058533">
    <property type="entry name" value="Cation_efflux_TM"/>
</dbReference>
<evidence type="ECO:0000256" key="2">
    <source>
        <dbReference type="ARBA" id="ARBA00008873"/>
    </source>
</evidence>
<feature type="transmembrane region" description="Helical" evidence="9">
    <location>
        <begin position="183"/>
        <end position="199"/>
    </location>
</feature>
<accession>A0A831TFH3</accession>
<feature type="transmembrane region" description="Helical" evidence="9">
    <location>
        <begin position="154"/>
        <end position="177"/>
    </location>
</feature>
<proteinExistence type="inferred from homology"/>
<feature type="transmembrane region" description="Helical" evidence="9">
    <location>
        <begin position="21"/>
        <end position="41"/>
    </location>
</feature>
<organism evidence="12">
    <name type="scientific">Thermorudis peleae</name>
    <dbReference type="NCBI Taxonomy" id="1382356"/>
    <lineage>
        <taxon>Bacteria</taxon>
        <taxon>Pseudomonadati</taxon>
        <taxon>Thermomicrobiota</taxon>
        <taxon>Thermomicrobia</taxon>
        <taxon>Thermomicrobia incertae sedis</taxon>
        <taxon>Thermorudis</taxon>
    </lineage>
</organism>
<dbReference type="GO" id="GO:0005385">
    <property type="term" value="F:zinc ion transmembrane transporter activity"/>
    <property type="evidence" value="ECO:0007669"/>
    <property type="project" value="TreeGrafter"/>
</dbReference>
<dbReference type="InterPro" id="IPR027470">
    <property type="entry name" value="Cation_efflux_CTD"/>
</dbReference>
<evidence type="ECO:0000256" key="3">
    <source>
        <dbReference type="ARBA" id="ARBA00022448"/>
    </source>
</evidence>
<evidence type="ECO:0000256" key="7">
    <source>
        <dbReference type="ARBA" id="ARBA00023065"/>
    </source>
</evidence>
<feature type="transmembrane region" description="Helical" evidence="9">
    <location>
        <begin position="83"/>
        <end position="107"/>
    </location>
</feature>
<dbReference type="Pfam" id="PF01545">
    <property type="entry name" value="Cation_efflux"/>
    <property type="match status" value="1"/>
</dbReference>
<evidence type="ECO:0000256" key="5">
    <source>
        <dbReference type="ARBA" id="ARBA00022906"/>
    </source>
</evidence>
<dbReference type="GO" id="GO:0005886">
    <property type="term" value="C:plasma membrane"/>
    <property type="evidence" value="ECO:0007669"/>
    <property type="project" value="TreeGrafter"/>
</dbReference>
<keyword evidence="6 9" id="KW-1133">Transmembrane helix</keyword>
<feature type="transmembrane region" description="Helical" evidence="9">
    <location>
        <begin position="53"/>
        <end position="71"/>
    </location>
</feature>
<dbReference type="SUPFAM" id="SSF161111">
    <property type="entry name" value="Cation efflux protein transmembrane domain-like"/>
    <property type="match status" value="1"/>
</dbReference>
<dbReference type="Gene3D" id="1.20.1510.10">
    <property type="entry name" value="Cation efflux protein transmembrane domain"/>
    <property type="match status" value="1"/>
</dbReference>
<dbReference type="AlphaFoldDB" id="A0A831TFH3"/>
<name>A0A831TFH3_9BACT</name>
<protein>
    <submittedName>
        <fullName evidence="12">Cation transporter</fullName>
    </submittedName>
</protein>
<comment type="similarity">
    <text evidence="2">Belongs to the cation diffusion facilitator (CDF) transporter (TC 2.A.4) family. SLC30A subfamily.</text>
</comment>
<evidence type="ECO:0000256" key="6">
    <source>
        <dbReference type="ARBA" id="ARBA00022989"/>
    </source>
</evidence>
<dbReference type="InterPro" id="IPR036837">
    <property type="entry name" value="Cation_efflux_CTD_sf"/>
</dbReference>
<sequence length="336" mass="36244">MDRVYGDHFHEPATSPKQRPLALALAITVIFLVVEVAGGLLTNSLALLADAGHMATDAAALALALFAVWLARRPATPARSFGFYRAEVLAALANAAILIVICFFIFWEAARRVIEPPAVDTLPMLVIAVLGLAANAGSAWILMRGGMHAHDLNVRGAFLHVIGDLLGSLGTIAAAAIMLVTGWYLADPILSIGIGLLILRSAWRLLWDSVDVLLEATPAHIDPAEVRRAMQQVRGVEGVHDLHIWTVTSGLVALSGHVEVNEGRDWHEMLVELATLLRERFGIAHVTLQPEQHRRLPEPFRGCSLDSPEGQSACLVPIPSRLNRNRSRVGSGVTQG</sequence>
<evidence type="ECO:0000259" key="10">
    <source>
        <dbReference type="Pfam" id="PF01545"/>
    </source>
</evidence>
<dbReference type="PANTHER" id="PTHR11562:SF17">
    <property type="entry name" value="RE54080P-RELATED"/>
    <property type="match status" value="1"/>
</dbReference>
<evidence type="ECO:0000256" key="9">
    <source>
        <dbReference type="SAM" id="Phobius"/>
    </source>
</evidence>
<evidence type="ECO:0000313" key="12">
    <source>
        <dbReference type="EMBL" id="HEG90876.1"/>
    </source>
</evidence>
<keyword evidence="7" id="KW-0406">Ion transport</keyword>